<keyword evidence="2" id="KW-1185">Reference proteome</keyword>
<reference evidence="1 2" key="1">
    <citation type="submission" date="2019-07" db="EMBL/GenBank/DDBJ databases">
        <title>Sphingomonas solaris sp. nov., isolated from a solar panel from Boston, Massachusetts.</title>
        <authorList>
            <person name="Tanner K."/>
            <person name="Pascual J."/>
            <person name="Mancuso C."/>
            <person name="Pereto J."/>
            <person name="Khalil A."/>
            <person name="Vilanova C."/>
        </authorList>
    </citation>
    <scope>NUCLEOTIDE SEQUENCE [LARGE SCALE GENOMIC DNA]</scope>
    <source>
        <strain evidence="1 2">R4DWN</strain>
    </source>
</reference>
<organism evidence="1 2">
    <name type="scientific">Alterirhizorhabdus solaris</name>
    <dbReference type="NCBI Taxonomy" id="2529389"/>
    <lineage>
        <taxon>Bacteria</taxon>
        <taxon>Pseudomonadati</taxon>
        <taxon>Pseudomonadota</taxon>
        <taxon>Alphaproteobacteria</taxon>
        <taxon>Sphingomonadales</taxon>
        <taxon>Rhizorhabdaceae</taxon>
        <taxon>Alterirhizorhabdus</taxon>
    </lineage>
</organism>
<dbReference type="PANTHER" id="PTHR13061:SF29">
    <property type="entry name" value="GAMMA CARBONIC ANHYDRASE-LIKE 1, MITOCHONDRIAL-RELATED"/>
    <property type="match status" value="1"/>
</dbReference>
<dbReference type="Pfam" id="PF00132">
    <property type="entry name" value="Hexapep"/>
    <property type="match status" value="1"/>
</dbReference>
<name>A0A558RCN6_9SPHN</name>
<comment type="caution">
    <text evidence="1">The sequence shown here is derived from an EMBL/GenBank/DDBJ whole genome shotgun (WGS) entry which is preliminary data.</text>
</comment>
<sequence>MGSAYIDPTARYFGDVRLGADSSLWPHAVIRAERNHVAIGACTSVQDHVVIHIGWDAPTLVGDYCTLGHRAVVHGCTIEAACLIGIGATVMDGAHIGRGSLVAAHSYVPPGMIVPPGSLVMGTPARVVRTVDLVRRHVIDTLLYRDNARAYARGDHRCWETIDLGALGDEADRIITAGV</sequence>
<dbReference type="EMBL" id="VNIM01000004">
    <property type="protein sequence ID" value="TVV77103.1"/>
    <property type="molecule type" value="Genomic_DNA"/>
</dbReference>
<evidence type="ECO:0000313" key="1">
    <source>
        <dbReference type="EMBL" id="TVV77103.1"/>
    </source>
</evidence>
<dbReference type="InterPro" id="IPR001451">
    <property type="entry name" value="Hexapep"/>
</dbReference>
<accession>A0A558RCN6</accession>
<dbReference type="AlphaFoldDB" id="A0A558RCN6"/>
<dbReference type="PANTHER" id="PTHR13061">
    <property type="entry name" value="DYNACTIN SUBUNIT P25"/>
    <property type="match status" value="1"/>
</dbReference>
<gene>
    <name evidence="1" type="ORF">FOY91_01885</name>
</gene>
<dbReference type="RefSeq" id="WP_145147552.1">
    <property type="nucleotide sequence ID" value="NZ_VNIM01000004.1"/>
</dbReference>
<dbReference type="Proteomes" id="UP000318681">
    <property type="component" value="Unassembled WGS sequence"/>
</dbReference>
<dbReference type="OrthoDB" id="9803036at2"/>
<evidence type="ECO:0000313" key="2">
    <source>
        <dbReference type="Proteomes" id="UP000318681"/>
    </source>
</evidence>
<dbReference type="Gene3D" id="2.160.10.10">
    <property type="entry name" value="Hexapeptide repeat proteins"/>
    <property type="match status" value="1"/>
</dbReference>
<dbReference type="InterPro" id="IPR011004">
    <property type="entry name" value="Trimer_LpxA-like_sf"/>
</dbReference>
<dbReference type="InterPro" id="IPR050484">
    <property type="entry name" value="Transf_Hexapept/Carb_Anhydrase"/>
</dbReference>
<proteinExistence type="predicted"/>
<dbReference type="SUPFAM" id="SSF51161">
    <property type="entry name" value="Trimeric LpxA-like enzymes"/>
    <property type="match status" value="1"/>
</dbReference>
<dbReference type="CDD" id="cd04645">
    <property type="entry name" value="LbH_gamma_CA_like"/>
    <property type="match status" value="1"/>
</dbReference>
<protein>
    <submittedName>
        <fullName evidence="1">Gamma carbonic anhydrase family protein</fullName>
    </submittedName>
</protein>
<dbReference type="InterPro" id="IPR047324">
    <property type="entry name" value="LbH_gamma_CA-like"/>
</dbReference>